<reference evidence="1" key="1">
    <citation type="submission" date="2023-08" db="EMBL/GenBank/DDBJ databases">
        <title>A de novo genome assembly of Solanum verrucosum Schlechtendal, a Mexican diploid species geographically isolated from the other diploid A-genome species in potato relatives.</title>
        <authorList>
            <person name="Hosaka K."/>
        </authorList>
    </citation>
    <scope>NUCLEOTIDE SEQUENCE</scope>
    <source>
        <tissue evidence="1">Young leaves</tissue>
    </source>
</reference>
<accession>A0AAF0ZRT8</accession>
<organism evidence="1 2">
    <name type="scientific">Solanum verrucosum</name>
    <dbReference type="NCBI Taxonomy" id="315347"/>
    <lineage>
        <taxon>Eukaryota</taxon>
        <taxon>Viridiplantae</taxon>
        <taxon>Streptophyta</taxon>
        <taxon>Embryophyta</taxon>
        <taxon>Tracheophyta</taxon>
        <taxon>Spermatophyta</taxon>
        <taxon>Magnoliopsida</taxon>
        <taxon>eudicotyledons</taxon>
        <taxon>Gunneridae</taxon>
        <taxon>Pentapetalae</taxon>
        <taxon>asterids</taxon>
        <taxon>lamiids</taxon>
        <taxon>Solanales</taxon>
        <taxon>Solanaceae</taxon>
        <taxon>Solanoideae</taxon>
        <taxon>Solaneae</taxon>
        <taxon>Solanum</taxon>
    </lineage>
</organism>
<evidence type="ECO:0000313" key="2">
    <source>
        <dbReference type="Proteomes" id="UP001234989"/>
    </source>
</evidence>
<dbReference type="AlphaFoldDB" id="A0AAF0ZRT8"/>
<name>A0AAF0ZRT8_SOLVR</name>
<dbReference type="Proteomes" id="UP001234989">
    <property type="component" value="Chromosome 9"/>
</dbReference>
<keyword evidence="2" id="KW-1185">Reference proteome</keyword>
<protein>
    <submittedName>
        <fullName evidence="1">Uncharacterized protein</fullName>
    </submittedName>
</protein>
<sequence>MAPFEFLYGRRCRSNIGWFESGEVTLLCPELVHKAMEKVRLIRERIVINDLPSGSTIEIMNETQFYHGKYNLIFGVRVIPNSMLTWSYAVNDVLRSGLLRLIAWIGESSWSEWKAMDTLFAFIAIVISDWASWGLIHHVTSRVYFGS</sequence>
<dbReference type="EMBL" id="CP133620">
    <property type="protein sequence ID" value="WMV46714.1"/>
    <property type="molecule type" value="Genomic_DNA"/>
</dbReference>
<proteinExistence type="predicted"/>
<gene>
    <name evidence="1" type="ORF">MTR67_040099</name>
</gene>
<evidence type="ECO:0000313" key="1">
    <source>
        <dbReference type="EMBL" id="WMV46714.1"/>
    </source>
</evidence>